<protein>
    <recommendedName>
        <fullName evidence="9">L-2,4-diaminobutyrate decarboxylase</fullName>
    </recommendedName>
</protein>
<dbReference type="GO" id="GO:0019752">
    <property type="term" value="P:carboxylic acid metabolic process"/>
    <property type="evidence" value="ECO:0007669"/>
    <property type="project" value="InterPro"/>
</dbReference>
<organism evidence="7 8">
    <name type="scientific">Pseudomonas fragi</name>
    <dbReference type="NCBI Taxonomy" id="296"/>
    <lineage>
        <taxon>Bacteria</taxon>
        <taxon>Pseudomonadati</taxon>
        <taxon>Pseudomonadota</taxon>
        <taxon>Gammaproteobacteria</taxon>
        <taxon>Pseudomonadales</taxon>
        <taxon>Pseudomonadaceae</taxon>
        <taxon>Pseudomonas</taxon>
    </lineage>
</organism>
<sequence>MRPPTVAAANLANAYNINSLMEAFGGESLLVEQKVARTLGKWVGWDQAMGIACNGGKITLMYAIRSALSRLLPDSQCQGLTGETVVFSSEGGHYCVEHIASQLGLGSDNCWRVPSNNAGQMCPKALLLLMERAHAQGKKIAAIICAGGTTINFNCEDTRVIHEVVEGFVSREALSYRPYLHLDSVIGWVYFTLLQGGLKRLPATQLPGNAVAQRLEAICERFSGLAHFDSFGVDFHKTGLCPYNNSYFVSQDRRFMDELGDGKYRFSERDFEPGQLRAYRYTFENSRGASGILSSWVALKKFGKQGLGAYIFRLQQGRETLVAAIKRQALFTQLNEKTLGHEVVFLIPFASDLSSRCVTNDELAKAFMQHCWQLTNTGVQFPLFSIVPNYRINNDPADVTTAFLLTPCHTELTNDDWDWVLRQIAEQKVVFETRYRQRQISQVSEHFERPIK</sequence>
<dbReference type="AlphaFoldDB" id="A0A267ABE7"/>
<dbReference type="GO" id="GO:0016831">
    <property type="term" value="F:carboxy-lyase activity"/>
    <property type="evidence" value="ECO:0007669"/>
    <property type="project" value="UniProtKB-KW"/>
</dbReference>
<evidence type="ECO:0008006" key="9">
    <source>
        <dbReference type="Google" id="ProtNLM"/>
    </source>
</evidence>
<keyword evidence="4 6" id="KW-0663">Pyridoxal phosphate</keyword>
<name>A0A267ABE7_PSEFR</name>
<dbReference type="Gene3D" id="3.40.640.10">
    <property type="entry name" value="Type I PLP-dependent aspartate aminotransferase-like (Major domain)"/>
    <property type="match status" value="1"/>
</dbReference>
<dbReference type="PANTHER" id="PTHR45677">
    <property type="entry name" value="GLUTAMATE DECARBOXYLASE-RELATED"/>
    <property type="match status" value="1"/>
</dbReference>
<dbReference type="GO" id="GO:0030170">
    <property type="term" value="F:pyridoxal phosphate binding"/>
    <property type="evidence" value="ECO:0007669"/>
    <property type="project" value="InterPro"/>
</dbReference>
<accession>A0A267ABE7</accession>
<evidence type="ECO:0000256" key="4">
    <source>
        <dbReference type="ARBA" id="ARBA00022898"/>
    </source>
</evidence>
<dbReference type="InterPro" id="IPR015424">
    <property type="entry name" value="PyrdxlP-dep_Trfase"/>
</dbReference>
<dbReference type="RefSeq" id="WP_095037177.1">
    <property type="nucleotide sequence ID" value="NZ_NQKQ01000015.1"/>
</dbReference>
<comment type="cofactor">
    <cofactor evidence="1 6">
        <name>pyridoxal 5'-phosphate</name>
        <dbReference type="ChEBI" id="CHEBI:597326"/>
    </cofactor>
</comment>
<dbReference type="GO" id="GO:0005737">
    <property type="term" value="C:cytoplasm"/>
    <property type="evidence" value="ECO:0007669"/>
    <property type="project" value="TreeGrafter"/>
</dbReference>
<evidence type="ECO:0000256" key="2">
    <source>
        <dbReference type="ARBA" id="ARBA00009533"/>
    </source>
</evidence>
<proteinExistence type="inferred from homology"/>
<dbReference type="Proteomes" id="UP000215861">
    <property type="component" value="Unassembled WGS sequence"/>
</dbReference>
<dbReference type="EMBL" id="NQKQ01000015">
    <property type="protein sequence ID" value="PAA09933.1"/>
    <property type="molecule type" value="Genomic_DNA"/>
</dbReference>
<evidence type="ECO:0000256" key="3">
    <source>
        <dbReference type="ARBA" id="ARBA00022793"/>
    </source>
</evidence>
<keyword evidence="5 6" id="KW-0456">Lyase</keyword>
<comment type="caution">
    <text evidence="7">The sequence shown here is derived from an EMBL/GenBank/DDBJ whole genome shotgun (WGS) entry which is preliminary data.</text>
</comment>
<dbReference type="InterPro" id="IPR015421">
    <property type="entry name" value="PyrdxlP-dep_Trfase_major"/>
</dbReference>
<evidence type="ECO:0000256" key="5">
    <source>
        <dbReference type="ARBA" id="ARBA00023239"/>
    </source>
</evidence>
<dbReference type="SUPFAM" id="SSF53383">
    <property type="entry name" value="PLP-dependent transferases"/>
    <property type="match status" value="1"/>
</dbReference>
<evidence type="ECO:0000313" key="7">
    <source>
        <dbReference type="EMBL" id="PAA09933.1"/>
    </source>
</evidence>
<dbReference type="PANTHER" id="PTHR45677:SF13">
    <property type="entry name" value="LP10922P"/>
    <property type="match status" value="1"/>
</dbReference>
<comment type="similarity">
    <text evidence="2 6">Belongs to the group II decarboxylase family.</text>
</comment>
<dbReference type="OrthoDB" id="9803665at2"/>
<evidence type="ECO:0000313" key="8">
    <source>
        <dbReference type="Proteomes" id="UP000215861"/>
    </source>
</evidence>
<keyword evidence="3" id="KW-0210">Decarboxylase</keyword>
<dbReference type="InterPro" id="IPR002129">
    <property type="entry name" value="PyrdxlP-dep_de-COase"/>
</dbReference>
<gene>
    <name evidence="7" type="ORF">CJU81_14275</name>
</gene>
<evidence type="ECO:0000256" key="1">
    <source>
        <dbReference type="ARBA" id="ARBA00001933"/>
    </source>
</evidence>
<dbReference type="Pfam" id="PF00282">
    <property type="entry name" value="Pyridoxal_deC"/>
    <property type="match status" value="1"/>
</dbReference>
<reference evidence="7 8" key="1">
    <citation type="submission" date="2017-08" db="EMBL/GenBank/DDBJ databases">
        <title>Genomic and metabolic characterisation of spoilage-associated Pseudomonas species.</title>
        <authorList>
            <person name="Stanborough T."/>
            <person name="Fegan N."/>
            <person name="Powell S.M."/>
            <person name="Singh T."/>
            <person name="Tamplin M.L."/>
            <person name="Chandry P.S."/>
        </authorList>
    </citation>
    <scope>NUCLEOTIDE SEQUENCE [LARGE SCALE GENOMIC DNA]</scope>
    <source>
        <strain evidence="7 8">F1801</strain>
    </source>
</reference>
<evidence type="ECO:0000256" key="6">
    <source>
        <dbReference type="RuleBase" id="RU000382"/>
    </source>
</evidence>